<dbReference type="Proteomes" id="UP001479436">
    <property type="component" value="Unassembled WGS sequence"/>
</dbReference>
<evidence type="ECO:0000313" key="3">
    <source>
        <dbReference type="Proteomes" id="UP001479436"/>
    </source>
</evidence>
<accession>A0ABR2WVD0</accession>
<keyword evidence="3" id="KW-1185">Reference proteome</keyword>
<organism evidence="2 3">
    <name type="scientific">Basidiobolus ranarum</name>
    <dbReference type="NCBI Taxonomy" id="34480"/>
    <lineage>
        <taxon>Eukaryota</taxon>
        <taxon>Fungi</taxon>
        <taxon>Fungi incertae sedis</taxon>
        <taxon>Zoopagomycota</taxon>
        <taxon>Entomophthoromycotina</taxon>
        <taxon>Basidiobolomycetes</taxon>
        <taxon>Basidiobolales</taxon>
        <taxon>Basidiobolaceae</taxon>
        <taxon>Basidiobolus</taxon>
    </lineage>
</organism>
<feature type="region of interest" description="Disordered" evidence="1">
    <location>
        <begin position="26"/>
        <end position="58"/>
    </location>
</feature>
<protein>
    <recommendedName>
        <fullName evidence="4">Ribosomal protein L2</fullName>
    </recommendedName>
</protein>
<dbReference type="EMBL" id="JASJQH010000267">
    <property type="protein sequence ID" value="KAK9765457.1"/>
    <property type="molecule type" value="Genomic_DNA"/>
</dbReference>
<evidence type="ECO:0000256" key="1">
    <source>
        <dbReference type="SAM" id="MobiDB-lite"/>
    </source>
</evidence>
<feature type="compositionally biased region" description="Polar residues" evidence="1">
    <location>
        <begin position="42"/>
        <end position="58"/>
    </location>
</feature>
<gene>
    <name evidence="2" type="ORF">K7432_006213</name>
</gene>
<reference evidence="2 3" key="1">
    <citation type="submission" date="2023-04" db="EMBL/GenBank/DDBJ databases">
        <title>Genome of Basidiobolus ranarum AG-B5.</title>
        <authorList>
            <person name="Stajich J.E."/>
            <person name="Carter-House D."/>
            <person name="Gryganskyi A."/>
        </authorList>
    </citation>
    <scope>NUCLEOTIDE SEQUENCE [LARGE SCALE GENOMIC DNA]</scope>
    <source>
        <strain evidence="2 3">AG-B5</strain>
    </source>
</reference>
<evidence type="ECO:0008006" key="4">
    <source>
        <dbReference type="Google" id="ProtNLM"/>
    </source>
</evidence>
<comment type="caution">
    <text evidence="2">The sequence shown here is derived from an EMBL/GenBank/DDBJ whole genome shotgun (WGS) entry which is preliminary data.</text>
</comment>
<name>A0ABR2WVD0_9FUNG</name>
<proteinExistence type="predicted"/>
<evidence type="ECO:0000313" key="2">
    <source>
        <dbReference type="EMBL" id="KAK9765457.1"/>
    </source>
</evidence>
<sequence length="82" mass="9233">MTYTYKRKGKGAVQFKKNREIRIHGIKAKPGNSPNPGYGRITGSNPYVQESQESPNEVSSQVDYGATWAYRMVKSLLVNQLL</sequence>